<sequence>MCVRELHRSSSRLIGRLQLQQWIKTQTMIHDEPEPEPSKPEPEPPEPEPEGPVRLGEHLLSRQRSTDRVRQAEPGAARLRRVGASSVSRCQNLLLQETNTDTEQNVGVTDHVWVCLFVCLFYAGS</sequence>
<dbReference type="AlphaFoldDB" id="A0A6A4S8R8"/>
<dbReference type="Proteomes" id="UP000438429">
    <property type="component" value="Unassembled WGS sequence"/>
</dbReference>
<proteinExistence type="predicted"/>
<accession>A0A6A4S8R8</accession>
<evidence type="ECO:0000256" key="1">
    <source>
        <dbReference type="SAM" id="MobiDB-lite"/>
    </source>
</evidence>
<feature type="region of interest" description="Disordered" evidence="1">
    <location>
        <begin position="26"/>
        <end position="55"/>
    </location>
</feature>
<reference evidence="2 3" key="1">
    <citation type="submission" date="2019-06" db="EMBL/GenBank/DDBJ databases">
        <title>Draft genomes of female and male turbot (Scophthalmus maximus).</title>
        <authorList>
            <person name="Xu H."/>
            <person name="Xu X.-W."/>
            <person name="Shao C."/>
            <person name="Chen S."/>
        </authorList>
    </citation>
    <scope>NUCLEOTIDE SEQUENCE [LARGE SCALE GENOMIC DNA]</scope>
    <source>
        <strain evidence="2">Ysfricsl-2016a</strain>
        <tissue evidence="2">Blood</tissue>
    </source>
</reference>
<name>A0A6A4S8R8_SCOMX</name>
<evidence type="ECO:0000313" key="2">
    <source>
        <dbReference type="EMBL" id="KAF0028695.1"/>
    </source>
</evidence>
<feature type="compositionally biased region" description="Basic and acidic residues" evidence="1">
    <location>
        <begin position="29"/>
        <end position="42"/>
    </location>
</feature>
<comment type="caution">
    <text evidence="2">The sequence shown here is derived from an EMBL/GenBank/DDBJ whole genome shotgun (WGS) entry which is preliminary data.</text>
</comment>
<dbReference type="EMBL" id="VEVO01000016">
    <property type="protein sequence ID" value="KAF0028695.1"/>
    <property type="molecule type" value="Genomic_DNA"/>
</dbReference>
<protein>
    <submittedName>
        <fullName evidence="2">Uncharacterized protein</fullName>
    </submittedName>
</protein>
<organism evidence="2 3">
    <name type="scientific">Scophthalmus maximus</name>
    <name type="common">Turbot</name>
    <name type="synonym">Psetta maxima</name>
    <dbReference type="NCBI Taxonomy" id="52904"/>
    <lineage>
        <taxon>Eukaryota</taxon>
        <taxon>Metazoa</taxon>
        <taxon>Chordata</taxon>
        <taxon>Craniata</taxon>
        <taxon>Vertebrata</taxon>
        <taxon>Euteleostomi</taxon>
        <taxon>Actinopterygii</taxon>
        <taxon>Neopterygii</taxon>
        <taxon>Teleostei</taxon>
        <taxon>Neoteleostei</taxon>
        <taxon>Acanthomorphata</taxon>
        <taxon>Carangaria</taxon>
        <taxon>Pleuronectiformes</taxon>
        <taxon>Pleuronectoidei</taxon>
        <taxon>Scophthalmidae</taxon>
        <taxon>Scophthalmus</taxon>
    </lineage>
</organism>
<gene>
    <name evidence="2" type="ORF">F2P81_017800</name>
</gene>
<evidence type="ECO:0000313" key="3">
    <source>
        <dbReference type="Proteomes" id="UP000438429"/>
    </source>
</evidence>